<feature type="transmembrane region" description="Helical" evidence="1">
    <location>
        <begin position="7"/>
        <end position="31"/>
    </location>
</feature>
<reference evidence="2" key="1">
    <citation type="submission" date="2023-01" db="EMBL/GenBank/DDBJ databases">
        <authorList>
            <person name="Piombo E."/>
        </authorList>
    </citation>
    <scope>NUCLEOTIDE SEQUENCE</scope>
</reference>
<dbReference type="Proteomes" id="UP001160390">
    <property type="component" value="Unassembled WGS sequence"/>
</dbReference>
<protein>
    <submittedName>
        <fullName evidence="2">Uncharacterized protein</fullName>
    </submittedName>
</protein>
<accession>A0AA35M6E5</accession>
<evidence type="ECO:0000313" key="3">
    <source>
        <dbReference type="Proteomes" id="UP001160390"/>
    </source>
</evidence>
<keyword evidence="1" id="KW-0472">Membrane</keyword>
<comment type="caution">
    <text evidence="2">The sequence shown here is derived from an EMBL/GenBank/DDBJ whole genome shotgun (WGS) entry which is preliminary data.</text>
</comment>
<keyword evidence="1" id="KW-0812">Transmembrane</keyword>
<dbReference type="AlphaFoldDB" id="A0AA35M6E5"/>
<evidence type="ECO:0000313" key="2">
    <source>
        <dbReference type="EMBL" id="CAI6091298.1"/>
    </source>
</evidence>
<proteinExistence type="predicted"/>
<evidence type="ECO:0000256" key="1">
    <source>
        <dbReference type="SAM" id="Phobius"/>
    </source>
</evidence>
<keyword evidence="1" id="KW-1133">Transmembrane helix</keyword>
<keyword evidence="3" id="KW-1185">Reference proteome</keyword>
<sequence>MTTTYTFYCLTLAFLSTALVTSTVICFLSFLKLHARSKTAEVGVNWIRASMTITCIWLIVWLVEASMAFHVDRSGITGPSTLHSVLDHLEGARTLLGVVTSATIMSTEAELVVTLKQDVTIKNTRTLTWALWTFILFLGLIRFIFNEISLTTHDAEVIYSASAYMEMALYVVICLIAFVPFICLVLYRSMLPNSVGSHIQGIHSQCPSLTTAKLQIFFLLLIAYFLTVGRLGFSIAQDVLVGIGADQHDAYLTLPNWIRIAEAAVVGWAAVMTMTIIYSAIPKPKKKRPSRRNRFSTASDMSFNCQDTLYWDALTKSKDSSIGSNQV</sequence>
<feature type="transmembrane region" description="Helical" evidence="1">
    <location>
        <begin position="257"/>
        <end position="281"/>
    </location>
</feature>
<dbReference type="EMBL" id="CABFNP030001099">
    <property type="protein sequence ID" value="CAI6091298.1"/>
    <property type="molecule type" value="Genomic_DNA"/>
</dbReference>
<feature type="transmembrane region" description="Helical" evidence="1">
    <location>
        <begin position="167"/>
        <end position="187"/>
    </location>
</feature>
<feature type="transmembrane region" description="Helical" evidence="1">
    <location>
        <begin position="126"/>
        <end position="145"/>
    </location>
</feature>
<feature type="transmembrane region" description="Helical" evidence="1">
    <location>
        <begin position="216"/>
        <end position="237"/>
    </location>
</feature>
<organism evidence="2 3">
    <name type="scientific">Clonostachys chloroleuca</name>
    <dbReference type="NCBI Taxonomy" id="1926264"/>
    <lineage>
        <taxon>Eukaryota</taxon>
        <taxon>Fungi</taxon>
        <taxon>Dikarya</taxon>
        <taxon>Ascomycota</taxon>
        <taxon>Pezizomycotina</taxon>
        <taxon>Sordariomycetes</taxon>
        <taxon>Hypocreomycetidae</taxon>
        <taxon>Hypocreales</taxon>
        <taxon>Bionectriaceae</taxon>
        <taxon>Clonostachys</taxon>
    </lineage>
</organism>
<name>A0AA35M6E5_9HYPO</name>
<gene>
    <name evidence="2" type="ORF">CCHLO57077_00013582</name>
</gene>
<feature type="transmembrane region" description="Helical" evidence="1">
    <location>
        <begin position="43"/>
        <end position="63"/>
    </location>
</feature>